<dbReference type="EMBL" id="JAMTCG010000003">
    <property type="protein sequence ID" value="MCP2160419.1"/>
    <property type="molecule type" value="Genomic_DNA"/>
</dbReference>
<name>A0ABT1H0A2_9NOCA</name>
<feature type="compositionally biased region" description="Pro residues" evidence="1">
    <location>
        <begin position="329"/>
        <end position="340"/>
    </location>
</feature>
<protein>
    <submittedName>
        <fullName evidence="2">Uncharacterized protein</fullName>
    </submittedName>
</protein>
<keyword evidence="3" id="KW-1185">Reference proteome</keyword>
<dbReference type="InterPro" id="IPR036689">
    <property type="entry name" value="ESAT-6-like_sf"/>
</dbReference>
<dbReference type="Proteomes" id="UP001205740">
    <property type="component" value="Unassembled WGS sequence"/>
</dbReference>
<evidence type="ECO:0000313" key="2">
    <source>
        <dbReference type="EMBL" id="MCP2160419.1"/>
    </source>
</evidence>
<organism evidence="2 3">
    <name type="scientific">Williamsia serinedens</name>
    <dbReference type="NCBI Taxonomy" id="391736"/>
    <lineage>
        <taxon>Bacteria</taxon>
        <taxon>Bacillati</taxon>
        <taxon>Actinomycetota</taxon>
        <taxon>Actinomycetes</taxon>
        <taxon>Mycobacteriales</taxon>
        <taxon>Nocardiaceae</taxon>
        <taxon>Williamsia</taxon>
    </lineage>
</organism>
<comment type="caution">
    <text evidence="2">The sequence shown here is derived from an EMBL/GenBank/DDBJ whole genome shotgun (WGS) entry which is preliminary data.</text>
</comment>
<feature type="region of interest" description="Disordered" evidence="1">
    <location>
        <begin position="189"/>
        <end position="211"/>
    </location>
</feature>
<gene>
    <name evidence="2" type="ORF">LX12_001606</name>
</gene>
<evidence type="ECO:0000256" key="1">
    <source>
        <dbReference type="SAM" id="MobiDB-lite"/>
    </source>
</evidence>
<evidence type="ECO:0000313" key="3">
    <source>
        <dbReference type="Proteomes" id="UP001205740"/>
    </source>
</evidence>
<dbReference type="SUPFAM" id="SSF140453">
    <property type="entry name" value="EsxAB dimer-like"/>
    <property type="match status" value="1"/>
</dbReference>
<proteinExistence type="predicted"/>
<reference evidence="2 3" key="1">
    <citation type="submission" date="2022-06" db="EMBL/GenBank/DDBJ databases">
        <title>Genomic Encyclopedia of Archaeal and Bacterial Type Strains, Phase II (KMG-II): from individual species to whole genera.</title>
        <authorList>
            <person name="Goeker M."/>
        </authorList>
    </citation>
    <scope>NUCLEOTIDE SEQUENCE [LARGE SCALE GENOMIC DNA]</scope>
    <source>
        <strain evidence="2 3">DSM 45037</strain>
    </source>
</reference>
<dbReference type="RefSeq" id="WP_253654018.1">
    <property type="nucleotide sequence ID" value="NZ_BAAAOE010000003.1"/>
</dbReference>
<dbReference type="Gene3D" id="1.20.1260.20">
    <property type="entry name" value="PPE superfamily"/>
    <property type="match status" value="1"/>
</dbReference>
<sequence length="384" mass="38482">MTAAPAVAFVAALAPIAREVGVVLPPPQAWSDRVAAIDGVDVEALAEESRRLRSVAEQVIDVAAGIGDVADDLPVAWSGVAGQRAHTAVADVHRSCDETAHRLHAAAAATAAAARGVADLRAALHTTLAAVPGLVLAGRAIAELTRLDLHTNRAVVAALLQATVTTVETALTVAESAITDVLTVLADSTGRLAEPPRTSTPRTDVGHPPRSTVETTALVGALAGAGAVTATAVGMAAAGASSVVARIVDTALDVDPAQPGPPPVDGSRTGTAQPDATERSATPEPDAAPRQDTPPVGTRPQLNLRYDDEPSSPSDSSAQRGPVESDPLPADPAPAEPAPPATRSEPAAPVEAPAHDAPAAVTRSDTPGRPDPDDGGGLALAGDR</sequence>
<feature type="region of interest" description="Disordered" evidence="1">
    <location>
        <begin position="254"/>
        <end position="384"/>
    </location>
</feature>
<feature type="compositionally biased region" description="Gly residues" evidence="1">
    <location>
        <begin position="375"/>
        <end position="384"/>
    </location>
</feature>
<dbReference type="InterPro" id="IPR038332">
    <property type="entry name" value="PPE_sf"/>
</dbReference>
<accession>A0ABT1H0A2</accession>